<dbReference type="GO" id="GO:0005524">
    <property type="term" value="F:ATP binding"/>
    <property type="evidence" value="ECO:0007669"/>
    <property type="project" value="UniProtKB-KW"/>
</dbReference>
<evidence type="ECO:0000313" key="2">
    <source>
        <dbReference type="Proteomes" id="UP001596091"/>
    </source>
</evidence>
<keyword evidence="1" id="KW-0067">ATP-binding</keyword>
<keyword evidence="1" id="KW-0547">Nucleotide-binding</keyword>
<dbReference type="RefSeq" id="WP_263332118.1">
    <property type="nucleotide sequence ID" value="NZ_JAGSYH010000001.1"/>
</dbReference>
<proteinExistence type="predicted"/>
<dbReference type="Proteomes" id="UP001596091">
    <property type="component" value="Unassembled WGS sequence"/>
</dbReference>
<gene>
    <name evidence="1" type="ORF">ACFPT7_22120</name>
</gene>
<protein>
    <submittedName>
        <fullName evidence="1">ATP-binding protein</fullName>
    </submittedName>
</protein>
<accession>A0ABW1EMC6</accession>
<comment type="caution">
    <text evidence="1">The sequence shown here is derived from an EMBL/GenBank/DDBJ whole genome shotgun (WGS) entry which is preliminary data.</text>
</comment>
<evidence type="ECO:0000313" key="1">
    <source>
        <dbReference type="EMBL" id="MFC5865021.1"/>
    </source>
</evidence>
<reference evidence="2" key="1">
    <citation type="journal article" date="2019" name="Int. J. Syst. Evol. Microbiol.">
        <title>The Global Catalogue of Microorganisms (GCM) 10K type strain sequencing project: providing services to taxonomists for standard genome sequencing and annotation.</title>
        <authorList>
            <consortium name="The Broad Institute Genomics Platform"/>
            <consortium name="The Broad Institute Genome Sequencing Center for Infectious Disease"/>
            <person name="Wu L."/>
            <person name="Ma J."/>
        </authorList>
    </citation>
    <scope>NUCLEOTIDE SEQUENCE [LARGE SCALE GENOMIC DNA]</scope>
    <source>
        <strain evidence="2">JCM 4087</strain>
    </source>
</reference>
<keyword evidence="2" id="KW-1185">Reference proteome</keyword>
<dbReference type="Pfam" id="PF10923">
    <property type="entry name" value="BrxC_BrxD"/>
    <property type="match status" value="2"/>
</dbReference>
<organism evidence="1 2">
    <name type="scientific">Acidicapsa dinghuensis</name>
    <dbReference type="NCBI Taxonomy" id="2218256"/>
    <lineage>
        <taxon>Bacteria</taxon>
        <taxon>Pseudomonadati</taxon>
        <taxon>Acidobacteriota</taxon>
        <taxon>Terriglobia</taxon>
        <taxon>Terriglobales</taxon>
        <taxon>Acidobacteriaceae</taxon>
        <taxon>Acidicapsa</taxon>
    </lineage>
</organism>
<dbReference type="InterPro" id="IPR021228">
    <property type="entry name" value="BrxD"/>
</dbReference>
<name>A0ABW1EMC6_9BACT</name>
<sequence>MRAERLAAIRAIEALRCGVPNSAVVSMLGSGQPDALLRFTTSLDLIGTTPQKEEQSTGFVIQGGFGAGKSHTLLGMQNVALQKGFVCSKVSISKETPLYHPQKLYQEAIYSATLPDRRGAALQEVISRVDFRSKEFADLVTWVNQCGCPQLAATLYLLQHSRADGELVDRITRFWSGESMGLPEIRQHLARIPKAPDFRFPAIRARDLALHKIQFASRLIRTAGYAGWVILFDEIELIGCYGLFQRAKSYAEIARFLGRVKQKSPGIFSVFAVTDDFSSAILYGKRDLNVIPTWDHIGFRDGVPSIDAVSGMDALLNGVTTLQSPTATELQGTFERVLQLYADAYDWQPNVSNDQNGLTSTRMRQHLKKWIYSWDMRRLCDVAASIEVLEMKTNYAENLEDDTSSTEDQLVRDLADILTSPFAGTE</sequence>
<dbReference type="EMBL" id="JBHSPH010000010">
    <property type="protein sequence ID" value="MFC5865021.1"/>
    <property type="molecule type" value="Genomic_DNA"/>
</dbReference>